<organism evidence="2 3">
    <name type="scientific">Prorocentrum cordatum</name>
    <dbReference type="NCBI Taxonomy" id="2364126"/>
    <lineage>
        <taxon>Eukaryota</taxon>
        <taxon>Sar</taxon>
        <taxon>Alveolata</taxon>
        <taxon>Dinophyceae</taxon>
        <taxon>Prorocentrales</taxon>
        <taxon>Prorocentraceae</taxon>
        <taxon>Prorocentrum</taxon>
    </lineage>
</organism>
<feature type="non-terminal residue" evidence="2">
    <location>
        <position position="1"/>
    </location>
</feature>
<dbReference type="EMBL" id="CAUYUJ010018179">
    <property type="protein sequence ID" value="CAK0881339.1"/>
    <property type="molecule type" value="Genomic_DNA"/>
</dbReference>
<sequence length="352" mass="37834">PAARGAPPRGAAGGSGPASPAQLDEAAGQLRQPGGLLPPCWEGAQPVGHRAASAPTREHEGFRSAPPAPLLAAAGPAVAAPPAEAAPVAPPQVSDADLSASLRRRREELAALGRGPRRFLVRTQLGFLNVHREPGDPYIGEATTWSAACWRARPAAGWSAPPSADAARFGGSKVRRRMDLLPRHADQRIGRFRFARGRRVRRFCGSSSVGFGPRPFSLKGGVLKGSLSTAEKWGPEGWGPKDGKGSRGEYTLLEAPRPWDPSPQGPISEPPTRTFRAAGAAAARPRRPPRPPLRPRRRPPLRRPLADGQVFHHRCQMQERGGWLRHDRGGWSVRFFGGFEWLQPIEEDGTAS</sequence>
<keyword evidence="3" id="KW-1185">Reference proteome</keyword>
<protein>
    <recommendedName>
        <fullName evidence="4">Beta-galactosidase</fullName>
    </recommendedName>
</protein>
<evidence type="ECO:0000256" key="1">
    <source>
        <dbReference type="SAM" id="MobiDB-lite"/>
    </source>
</evidence>
<feature type="compositionally biased region" description="Low complexity" evidence="1">
    <location>
        <begin position="1"/>
        <end position="10"/>
    </location>
</feature>
<evidence type="ECO:0008006" key="4">
    <source>
        <dbReference type="Google" id="ProtNLM"/>
    </source>
</evidence>
<evidence type="ECO:0000313" key="3">
    <source>
        <dbReference type="Proteomes" id="UP001189429"/>
    </source>
</evidence>
<reference evidence="2" key="1">
    <citation type="submission" date="2023-10" db="EMBL/GenBank/DDBJ databases">
        <authorList>
            <person name="Chen Y."/>
            <person name="Shah S."/>
            <person name="Dougan E. K."/>
            <person name="Thang M."/>
            <person name="Chan C."/>
        </authorList>
    </citation>
    <scope>NUCLEOTIDE SEQUENCE [LARGE SCALE GENOMIC DNA]</scope>
</reference>
<dbReference type="Proteomes" id="UP001189429">
    <property type="component" value="Unassembled WGS sequence"/>
</dbReference>
<accession>A0ABN9W6S0</accession>
<feature type="compositionally biased region" description="Basic residues" evidence="1">
    <location>
        <begin position="284"/>
        <end position="301"/>
    </location>
</feature>
<feature type="region of interest" description="Disordered" evidence="1">
    <location>
        <begin position="1"/>
        <end position="69"/>
    </location>
</feature>
<gene>
    <name evidence="2" type="ORF">PCOR1329_LOCUS64234</name>
</gene>
<evidence type="ECO:0000313" key="2">
    <source>
        <dbReference type="EMBL" id="CAK0881339.1"/>
    </source>
</evidence>
<proteinExistence type="predicted"/>
<name>A0ABN9W6S0_9DINO</name>
<comment type="caution">
    <text evidence="2">The sequence shown here is derived from an EMBL/GenBank/DDBJ whole genome shotgun (WGS) entry which is preliminary data.</text>
</comment>
<feature type="region of interest" description="Disordered" evidence="1">
    <location>
        <begin position="229"/>
        <end position="308"/>
    </location>
</feature>